<feature type="transmembrane region" description="Helical" evidence="1">
    <location>
        <begin position="7"/>
        <end position="28"/>
    </location>
</feature>
<organism evidence="2 3">
    <name type="scientific">Dentiscutata erythropus</name>
    <dbReference type="NCBI Taxonomy" id="1348616"/>
    <lineage>
        <taxon>Eukaryota</taxon>
        <taxon>Fungi</taxon>
        <taxon>Fungi incertae sedis</taxon>
        <taxon>Mucoromycota</taxon>
        <taxon>Glomeromycotina</taxon>
        <taxon>Glomeromycetes</taxon>
        <taxon>Diversisporales</taxon>
        <taxon>Gigasporaceae</taxon>
        <taxon>Dentiscutata</taxon>
    </lineage>
</organism>
<keyword evidence="1" id="KW-0812">Transmembrane</keyword>
<protein>
    <submittedName>
        <fullName evidence="2">11232_t:CDS:1</fullName>
    </submittedName>
</protein>
<name>A0A9N9PCV5_9GLOM</name>
<evidence type="ECO:0000313" key="3">
    <source>
        <dbReference type="Proteomes" id="UP000789405"/>
    </source>
</evidence>
<keyword evidence="3" id="KW-1185">Reference proteome</keyword>
<gene>
    <name evidence="2" type="ORF">DERYTH_LOCUS24152</name>
</gene>
<reference evidence="2" key="1">
    <citation type="submission" date="2021-06" db="EMBL/GenBank/DDBJ databases">
        <authorList>
            <person name="Kallberg Y."/>
            <person name="Tangrot J."/>
            <person name="Rosling A."/>
        </authorList>
    </citation>
    <scope>NUCLEOTIDE SEQUENCE</scope>
    <source>
        <strain evidence="2">MA453B</strain>
    </source>
</reference>
<dbReference type="EMBL" id="CAJVPY010039247">
    <property type="protein sequence ID" value="CAG8804695.1"/>
    <property type="molecule type" value="Genomic_DNA"/>
</dbReference>
<keyword evidence="1" id="KW-0472">Membrane</keyword>
<comment type="caution">
    <text evidence="2">The sequence shown here is derived from an EMBL/GenBank/DDBJ whole genome shotgun (WGS) entry which is preliminary data.</text>
</comment>
<dbReference type="AlphaFoldDB" id="A0A9N9PCV5"/>
<proteinExistence type="predicted"/>
<evidence type="ECO:0000256" key="1">
    <source>
        <dbReference type="SAM" id="Phobius"/>
    </source>
</evidence>
<dbReference type="OrthoDB" id="2391536at2759"/>
<dbReference type="Proteomes" id="UP000789405">
    <property type="component" value="Unassembled WGS sequence"/>
</dbReference>
<feature type="non-terminal residue" evidence="2">
    <location>
        <position position="1"/>
    </location>
</feature>
<evidence type="ECO:0000313" key="2">
    <source>
        <dbReference type="EMBL" id="CAG8804695.1"/>
    </source>
</evidence>
<keyword evidence="1" id="KW-1133">Transmembrane helix</keyword>
<sequence length="136" mass="15856">LEDKDKVNIYFIILGFNILFTLQLRLLYLKKIDFTSSEIQSFLKEFSQKLNELNLTNIFGICAINEEDFMKPGIEYTEERKNITVPLADATDNFDKIIEALWVFNSDPSKKFIQWGCVRSCAADLWGHHNAFHTRS</sequence>
<accession>A0A9N9PCV5</accession>